<dbReference type="InterPro" id="IPR051744">
    <property type="entry name" value="AP2_assoc_SerThr_kinase"/>
</dbReference>
<feature type="region of interest" description="Disordered" evidence="1">
    <location>
        <begin position="716"/>
        <end position="755"/>
    </location>
</feature>
<dbReference type="PANTHER" id="PTHR47907">
    <property type="entry name" value="PROTEIN KINASE DOMAIN-CONTAINING PROTEIN"/>
    <property type="match status" value="1"/>
</dbReference>
<dbReference type="InterPro" id="IPR000719">
    <property type="entry name" value="Prot_kinase_dom"/>
</dbReference>
<feature type="compositionally biased region" description="Polar residues" evidence="1">
    <location>
        <begin position="460"/>
        <end position="469"/>
    </location>
</feature>
<feature type="region of interest" description="Disordered" evidence="1">
    <location>
        <begin position="658"/>
        <end position="685"/>
    </location>
</feature>
<keyword evidence="4" id="KW-1185">Reference proteome</keyword>
<dbReference type="PROSITE" id="PS00108">
    <property type="entry name" value="PROTEIN_KINASE_ST"/>
    <property type="match status" value="1"/>
</dbReference>
<feature type="region of interest" description="Disordered" evidence="1">
    <location>
        <begin position="422"/>
        <end position="510"/>
    </location>
</feature>
<dbReference type="GO" id="GO:0004672">
    <property type="term" value="F:protein kinase activity"/>
    <property type="evidence" value="ECO:0007669"/>
    <property type="project" value="InterPro"/>
</dbReference>
<feature type="compositionally biased region" description="Polar residues" evidence="1">
    <location>
        <begin position="544"/>
        <end position="556"/>
    </location>
</feature>
<organism evidence="3 4">
    <name type="scientific">Tetranychus urticae</name>
    <name type="common">Two-spotted spider mite</name>
    <dbReference type="NCBI Taxonomy" id="32264"/>
    <lineage>
        <taxon>Eukaryota</taxon>
        <taxon>Metazoa</taxon>
        <taxon>Ecdysozoa</taxon>
        <taxon>Arthropoda</taxon>
        <taxon>Chelicerata</taxon>
        <taxon>Arachnida</taxon>
        <taxon>Acari</taxon>
        <taxon>Acariformes</taxon>
        <taxon>Trombidiformes</taxon>
        <taxon>Prostigmata</taxon>
        <taxon>Eleutherengona</taxon>
        <taxon>Raphignathae</taxon>
        <taxon>Tetranychoidea</taxon>
        <taxon>Tetranychidae</taxon>
        <taxon>Tetranychus</taxon>
    </lineage>
</organism>
<feature type="compositionally biased region" description="Low complexity" evidence="1">
    <location>
        <begin position="1106"/>
        <end position="1118"/>
    </location>
</feature>
<evidence type="ECO:0000313" key="3">
    <source>
        <dbReference type="EnsemblMetazoa" id="tetur16g01520.1"/>
    </source>
</evidence>
<feature type="region of interest" description="Disordered" evidence="1">
    <location>
        <begin position="522"/>
        <end position="575"/>
    </location>
</feature>
<sequence length="1256" mass="139045">MILVRSASSGLSGGGDNFVLRPQYLKQHYTKDSITSNSQINKIPKKMRKLFQRLENSQSNSRDTNGIVGSSRTTSSVPSTTSNESTSTGKDYIGKVFNVGRITVTVQDVIAEGGFALVFLVKASNGTRYALKRMFVNNNHDLNVCKSEISIASMVSGHKNCVGLIESAINYVGEGVHEVLMLMNFCRGSVLQSMNEKLKDTTASFNTSSLSATPGCLFTEKQVLKIFCDICEAVAKLHHNNPPIIHRDLKIENILISEPGNYVLCDFGSATTKVVDHTYSTSARTEMEEEIKKYTTLSYRSPEMVDLYCGKAITTKSDIWALGCLLYKLCFFSLPFGESTLAIQNGFFTIPDNSPYSTSLHSLIRYMLEPDPDTRPDIFQVSFMAFRLSNRDCPVDNIHNSLLPQIDRLPSPLTETEAKKLKQQQQLQQQQQRQQQIALAKAQAEGTSVAPRSRPKPAQVTITNATSLPVLTAPPPSLTRSPTPSGEIPKSNMSSSQSFTSGSTLHITPSDDILIGHLDGYKPLLEDSNDEDEENQQPDEEEIAQTSSNFDQPNRLNTHEMKPYNPLNASTPVVTKRSDKLFNSQNGSEDDSDVDKEVERNLMAQVLKDTELSFQCNRRHQDPFGCMPFNQDTSQLYSSLDRKLVNVSGPTIISINQNSSSQLAPSSTSSLPTGAPPPIPPHQQQCTPKVVSIEGTSVVPRSRPKVTSISINNASSIPVLTVPPPPPPAPPSTRSPTPEISKSMSNSQSFNSSNICSSENEDILIGHSDGFRPLLEDSDCDEDDSDDDDYSDETEDSDEDSDSSTDNENSIPYKEHIIDDLSDGRRDFYEDQEGRSSGRSDYVEDDSDVDREVERNLLAQVLKDTELSQHHNRNNQDLFGSLPFDQQTVKAHSTMLEKKQQADQLHHQQMKQKQRQLQIQSQQQQSQRPHHLTQHHPIPSNKTNQSLLFQVDHHHTQNNVQPAQLMKSYVIKPNLPPKPVTSSSSTALESQDLFGAKPFVANDNHVMLPGPTNPINLPILSNHETNTKMRSTNQDERLNLDELGKIKPPAPIKPLSKVLPCYPVSSTIRPNSEKSHSPQRLINQSVSAGFAPHYNDSAFSGSTVVSSSSTINTNPSLSGSNLTSIGNNTREPLTGVDNRIKSKQVIKPKAASSKAVKAYKVEEVDDDIDGLLSVEDQEEDVTVSSSSSSKKEKDKKDKSKIKEKVKKDKKKSKEKIKSSEKEEKKKSKKEKDKNINPTGGFANMSFEDNIEDGIRL</sequence>
<dbReference type="EnsemblMetazoa" id="tetur16g01520.1">
    <property type="protein sequence ID" value="tetur16g01520.1"/>
    <property type="gene ID" value="tetur16g01520"/>
</dbReference>
<feature type="compositionally biased region" description="Basic and acidic residues" evidence="1">
    <location>
        <begin position="1189"/>
        <end position="1206"/>
    </location>
</feature>
<dbReference type="EMBL" id="CAEY01000277">
    <property type="status" value="NOT_ANNOTATED_CDS"/>
    <property type="molecule type" value="Genomic_DNA"/>
</dbReference>
<dbReference type="STRING" id="32264.T1KNM6"/>
<dbReference type="SUPFAM" id="SSF56112">
    <property type="entry name" value="Protein kinase-like (PK-like)"/>
    <property type="match status" value="1"/>
</dbReference>
<feature type="compositionally biased region" description="Basic and acidic residues" evidence="1">
    <location>
        <begin position="1215"/>
        <end position="1234"/>
    </location>
</feature>
<feature type="compositionally biased region" description="Acidic residues" evidence="1">
    <location>
        <begin position="1171"/>
        <end position="1181"/>
    </location>
</feature>
<feature type="region of interest" description="Disordered" evidence="1">
    <location>
        <begin position="769"/>
        <end position="849"/>
    </location>
</feature>
<evidence type="ECO:0000259" key="2">
    <source>
        <dbReference type="PROSITE" id="PS50011"/>
    </source>
</evidence>
<feature type="compositionally biased region" description="Acidic residues" evidence="1">
    <location>
        <begin position="776"/>
        <end position="805"/>
    </location>
</feature>
<feature type="compositionally biased region" description="Acidic residues" evidence="1">
    <location>
        <begin position="527"/>
        <end position="543"/>
    </location>
</feature>
<reference evidence="4" key="1">
    <citation type="submission" date="2011-08" db="EMBL/GenBank/DDBJ databases">
        <authorList>
            <person name="Rombauts S."/>
        </authorList>
    </citation>
    <scope>NUCLEOTIDE SEQUENCE</scope>
    <source>
        <strain evidence="4">London</strain>
    </source>
</reference>
<feature type="compositionally biased region" description="Low complexity" evidence="1">
    <location>
        <begin position="70"/>
        <end position="87"/>
    </location>
</feature>
<name>T1KNM6_TETUR</name>
<feature type="compositionally biased region" description="Polar residues" evidence="1">
    <location>
        <begin position="55"/>
        <end position="68"/>
    </location>
</feature>
<proteinExistence type="predicted"/>
<dbReference type="InterPro" id="IPR008271">
    <property type="entry name" value="Ser/Thr_kinase_AS"/>
</dbReference>
<dbReference type="Proteomes" id="UP000015104">
    <property type="component" value="Unassembled WGS sequence"/>
</dbReference>
<feature type="compositionally biased region" description="Basic and acidic residues" evidence="1">
    <location>
        <begin position="895"/>
        <end position="906"/>
    </location>
</feature>
<feature type="compositionally biased region" description="Low complexity" evidence="1">
    <location>
        <begin position="915"/>
        <end position="927"/>
    </location>
</feature>
<dbReference type="HOGENOM" id="CLU_3052940_0_0_1"/>
<accession>T1KNM6</accession>
<protein>
    <recommendedName>
        <fullName evidence="2">Protein kinase domain-containing protein</fullName>
    </recommendedName>
</protein>
<feature type="compositionally biased region" description="Basic and acidic residues" evidence="1">
    <location>
        <begin position="813"/>
        <end position="842"/>
    </location>
</feature>
<evidence type="ECO:0000256" key="1">
    <source>
        <dbReference type="SAM" id="MobiDB-lite"/>
    </source>
</evidence>
<feature type="compositionally biased region" description="Low complexity" evidence="1">
    <location>
        <begin position="423"/>
        <end position="444"/>
    </location>
</feature>
<feature type="region of interest" description="Disordered" evidence="1">
    <location>
        <begin position="890"/>
        <end position="942"/>
    </location>
</feature>
<feature type="compositionally biased region" description="Low complexity" evidence="1">
    <location>
        <begin position="658"/>
        <end position="673"/>
    </location>
</feature>
<feature type="compositionally biased region" description="Pro residues" evidence="1">
    <location>
        <begin position="721"/>
        <end position="733"/>
    </location>
</feature>
<reference evidence="3" key="2">
    <citation type="submission" date="2015-06" db="UniProtKB">
        <authorList>
            <consortium name="EnsemblMetazoa"/>
        </authorList>
    </citation>
    <scope>IDENTIFICATION</scope>
</reference>
<dbReference type="CDD" id="cd14037">
    <property type="entry name" value="STKc_NAK_like"/>
    <property type="match status" value="1"/>
</dbReference>
<feature type="region of interest" description="Disordered" evidence="1">
    <location>
        <begin position="1171"/>
        <end position="1256"/>
    </location>
</feature>
<dbReference type="Pfam" id="PF00069">
    <property type="entry name" value="Pkinase"/>
    <property type="match status" value="1"/>
</dbReference>
<feature type="region of interest" description="Disordered" evidence="1">
    <location>
        <begin position="1106"/>
        <end position="1140"/>
    </location>
</feature>
<dbReference type="InterPro" id="IPR011009">
    <property type="entry name" value="Kinase-like_dom_sf"/>
</dbReference>
<dbReference type="AlphaFoldDB" id="T1KNM6"/>
<feature type="compositionally biased region" description="Polar residues" evidence="1">
    <location>
        <begin position="1119"/>
        <end position="1131"/>
    </location>
</feature>
<feature type="compositionally biased region" description="Low complexity" evidence="1">
    <location>
        <begin position="478"/>
        <end position="503"/>
    </location>
</feature>
<feature type="region of interest" description="Disordered" evidence="1">
    <location>
        <begin position="55"/>
        <end position="87"/>
    </location>
</feature>
<dbReference type="PROSITE" id="PS50011">
    <property type="entry name" value="PROTEIN_KINASE_DOM"/>
    <property type="match status" value="1"/>
</dbReference>
<dbReference type="SMART" id="SM00220">
    <property type="entry name" value="S_TKc"/>
    <property type="match status" value="1"/>
</dbReference>
<dbReference type="PANTHER" id="PTHR47907:SF4">
    <property type="entry name" value="BMP-2-INDUCIBLE PROTEIN KINASE ISOFORM X1"/>
    <property type="match status" value="1"/>
</dbReference>
<feature type="compositionally biased region" description="Low complexity" evidence="1">
    <location>
        <begin position="734"/>
        <end position="755"/>
    </location>
</feature>
<dbReference type="eggNOG" id="KOG1989">
    <property type="taxonomic scope" value="Eukaryota"/>
</dbReference>
<feature type="domain" description="Protein kinase" evidence="2">
    <location>
        <begin position="104"/>
        <end position="387"/>
    </location>
</feature>
<dbReference type="GO" id="GO:0005524">
    <property type="term" value="F:ATP binding"/>
    <property type="evidence" value="ECO:0007669"/>
    <property type="project" value="InterPro"/>
</dbReference>
<dbReference type="Gene3D" id="1.10.510.10">
    <property type="entry name" value="Transferase(Phosphotransferase) domain 1"/>
    <property type="match status" value="1"/>
</dbReference>
<evidence type="ECO:0000313" key="4">
    <source>
        <dbReference type="Proteomes" id="UP000015104"/>
    </source>
</evidence>